<reference evidence="6 7" key="1">
    <citation type="journal article" date="2011" name="Nature">
        <title>A high-resolution map of human evolutionary constraint using 29 mammals.</title>
        <authorList>
            <person name="Lindblad-Toh K."/>
            <person name="Garber M."/>
            <person name="Zuk O."/>
            <person name="Lin M.F."/>
            <person name="Parker B.J."/>
            <person name="Washietl S."/>
            <person name="Kheradpour P."/>
            <person name="Ernst J."/>
            <person name="Jordan G."/>
            <person name="Mauceli E."/>
            <person name="Ward L.D."/>
            <person name="Lowe C.B."/>
            <person name="Holloway A.K."/>
            <person name="Clamp M."/>
            <person name="Gnerre S."/>
            <person name="Alfoldi J."/>
            <person name="Beal K."/>
            <person name="Chang J."/>
            <person name="Clawson H."/>
            <person name="Cuff J."/>
            <person name="Di Palma F."/>
            <person name="Fitzgerald S."/>
            <person name="Flicek P."/>
            <person name="Guttman M."/>
            <person name="Hubisz M.J."/>
            <person name="Jaffe D.B."/>
            <person name="Jungreis I."/>
            <person name="Kent W.J."/>
            <person name="Kostka D."/>
            <person name="Lara M."/>
            <person name="Martins A.L."/>
            <person name="Massingham T."/>
            <person name="Moltke I."/>
            <person name="Raney B.J."/>
            <person name="Rasmussen M.D."/>
            <person name="Robinson J."/>
            <person name="Stark A."/>
            <person name="Vilella A.J."/>
            <person name="Wen J."/>
            <person name="Xie X."/>
            <person name="Zody M.C."/>
            <person name="Baldwin J."/>
            <person name="Bloom T."/>
            <person name="Chin C.W."/>
            <person name="Heiman D."/>
            <person name="Nicol R."/>
            <person name="Nusbaum C."/>
            <person name="Young S."/>
            <person name="Wilkinson J."/>
            <person name="Worley K.C."/>
            <person name="Kovar C.L."/>
            <person name="Muzny D.M."/>
            <person name="Gibbs R.A."/>
            <person name="Cree A."/>
            <person name="Dihn H.H."/>
            <person name="Fowler G."/>
            <person name="Jhangiani S."/>
            <person name="Joshi V."/>
            <person name="Lee S."/>
            <person name="Lewis L.R."/>
            <person name="Nazareth L.V."/>
            <person name="Okwuonu G."/>
            <person name="Santibanez J."/>
            <person name="Warren W.C."/>
            <person name="Mardis E.R."/>
            <person name="Weinstock G.M."/>
            <person name="Wilson R.K."/>
            <person name="Delehaunty K."/>
            <person name="Dooling D."/>
            <person name="Fronik C."/>
            <person name="Fulton L."/>
            <person name="Fulton B."/>
            <person name="Graves T."/>
            <person name="Minx P."/>
            <person name="Sodergren E."/>
            <person name="Birney E."/>
            <person name="Margulies E.H."/>
            <person name="Herrero J."/>
            <person name="Green E.D."/>
            <person name="Haussler D."/>
            <person name="Siepel A."/>
            <person name="Goldman N."/>
            <person name="Pollard K.S."/>
            <person name="Pedersen J.S."/>
            <person name="Lander E.S."/>
            <person name="Kellis M."/>
        </authorList>
    </citation>
    <scope>NUCLEOTIDE SEQUENCE [LARGE SCALE GENOMIC DNA]</scope>
</reference>
<evidence type="ECO:0000259" key="5">
    <source>
        <dbReference type="PROSITE" id="PS51039"/>
    </source>
</evidence>
<dbReference type="PROSITE" id="PS51039">
    <property type="entry name" value="ZF_AN1"/>
    <property type="match status" value="1"/>
</dbReference>
<evidence type="ECO:0000256" key="3">
    <source>
        <dbReference type="ARBA" id="ARBA00022833"/>
    </source>
</evidence>
<feature type="domain" description="AN1-type" evidence="5">
    <location>
        <begin position="18"/>
        <end position="62"/>
    </location>
</feature>
<dbReference type="GeneTree" id="ENSGT00970000197725"/>
<dbReference type="SMART" id="SM00154">
    <property type="entry name" value="ZnF_AN1"/>
    <property type="match status" value="1"/>
</dbReference>
<dbReference type="SUPFAM" id="SSF118310">
    <property type="entry name" value="AN1-like Zinc finger"/>
    <property type="match status" value="1"/>
</dbReference>
<organism evidence="6 7">
    <name type="scientific">Myotis lucifugus</name>
    <name type="common">Little brown bat</name>
    <dbReference type="NCBI Taxonomy" id="59463"/>
    <lineage>
        <taxon>Eukaryota</taxon>
        <taxon>Metazoa</taxon>
        <taxon>Chordata</taxon>
        <taxon>Craniata</taxon>
        <taxon>Vertebrata</taxon>
        <taxon>Euteleostomi</taxon>
        <taxon>Mammalia</taxon>
        <taxon>Eutheria</taxon>
        <taxon>Laurasiatheria</taxon>
        <taxon>Chiroptera</taxon>
        <taxon>Yangochiroptera</taxon>
        <taxon>Vespertilionidae</taxon>
        <taxon>Myotis</taxon>
    </lineage>
</organism>
<evidence type="ECO:0000256" key="1">
    <source>
        <dbReference type="ARBA" id="ARBA00022723"/>
    </source>
</evidence>
<evidence type="ECO:0000256" key="4">
    <source>
        <dbReference type="PROSITE-ProRule" id="PRU00449"/>
    </source>
</evidence>
<dbReference type="InterPro" id="IPR000058">
    <property type="entry name" value="Znf_AN1"/>
</dbReference>
<protein>
    <recommendedName>
        <fullName evidence="5">AN1-type domain-containing protein</fullName>
    </recommendedName>
</protein>
<proteinExistence type="predicted"/>
<keyword evidence="1" id="KW-0479">Metal-binding</keyword>
<evidence type="ECO:0000313" key="6">
    <source>
        <dbReference type="Ensembl" id="ENSMLUP00000016379.1"/>
    </source>
</evidence>
<dbReference type="STRING" id="59463.ENSMLUP00000016379"/>
<reference evidence="6" key="2">
    <citation type="submission" date="2025-08" db="UniProtKB">
        <authorList>
            <consortium name="Ensembl"/>
        </authorList>
    </citation>
    <scope>IDENTIFICATION</scope>
</reference>
<dbReference type="Gene3D" id="4.10.1110.10">
    <property type="entry name" value="AN1-like Zinc finger"/>
    <property type="match status" value="1"/>
</dbReference>
<keyword evidence="3" id="KW-0862">Zinc</keyword>
<evidence type="ECO:0000256" key="2">
    <source>
        <dbReference type="ARBA" id="ARBA00022771"/>
    </source>
</evidence>
<dbReference type="Proteomes" id="UP000001074">
    <property type="component" value="Unassembled WGS sequence"/>
</dbReference>
<dbReference type="Ensembl" id="ENSMLUT00000028709.1">
    <property type="protein sequence ID" value="ENSMLUP00000016379.1"/>
    <property type="gene ID" value="ENSMLUG00000028401.1"/>
</dbReference>
<dbReference type="InterPro" id="IPR035896">
    <property type="entry name" value="AN1-like_Znf"/>
</dbReference>
<dbReference type="HOGENOM" id="CLU_2910076_0_0_1"/>
<reference evidence="6" key="3">
    <citation type="submission" date="2025-09" db="UniProtKB">
        <authorList>
            <consortium name="Ensembl"/>
        </authorList>
    </citation>
    <scope>IDENTIFICATION</scope>
</reference>
<accession>G1PY47</accession>
<dbReference type="AlphaFoldDB" id="G1PY47"/>
<sequence length="62" mass="6689">ALDLPSTEDFDALVLAAMKADNTCGLAKCRASVVTLGQLCPHCNRRYCLSHCLPEIHGCGER</sequence>
<dbReference type="eggNOG" id="KOG1803">
    <property type="taxonomic scope" value="Eukaryota"/>
</dbReference>
<dbReference type="InParanoid" id="G1PY47"/>
<keyword evidence="7" id="KW-1185">Reference proteome</keyword>
<dbReference type="EMBL" id="AAPE02055939">
    <property type="status" value="NOT_ANNOTATED_CDS"/>
    <property type="molecule type" value="Genomic_DNA"/>
</dbReference>
<dbReference type="GO" id="GO:0008270">
    <property type="term" value="F:zinc ion binding"/>
    <property type="evidence" value="ECO:0007669"/>
    <property type="project" value="UniProtKB-KW"/>
</dbReference>
<evidence type="ECO:0000313" key="7">
    <source>
        <dbReference type="Proteomes" id="UP000001074"/>
    </source>
</evidence>
<dbReference type="Pfam" id="PF01428">
    <property type="entry name" value="zf-AN1"/>
    <property type="match status" value="1"/>
</dbReference>
<keyword evidence="2 4" id="KW-0863">Zinc-finger</keyword>
<name>G1PY47_MYOLU</name>